<feature type="domain" description="Peptidase C14 caspase" evidence="3">
    <location>
        <begin position="99"/>
        <end position="205"/>
    </location>
</feature>
<feature type="region of interest" description="Disordered" evidence="2">
    <location>
        <begin position="1"/>
        <end position="42"/>
    </location>
</feature>
<evidence type="ECO:0000256" key="1">
    <source>
        <dbReference type="SAM" id="Coils"/>
    </source>
</evidence>
<dbReference type="InterPro" id="IPR011600">
    <property type="entry name" value="Pept_C14_caspase"/>
</dbReference>
<evidence type="ECO:0000256" key="2">
    <source>
        <dbReference type="SAM" id="MobiDB-lite"/>
    </source>
</evidence>
<evidence type="ECO:0000259" key="3">
    <source>
        <dbReference type="Pfam" id="PF00656"/>
    </source>
</evidence>
<name>A0AA40AAZ1_9PEZI</name>
<dbReference type="EMBL" id="JAUIRO010000005">
    <property type="protein sequence ID" value="KAK0712557.1"/>
    <property type="molecule type" value="Genomic_DNA"/>
</dbReference>
<dbReference type="GO" id="GO:0006508">
    <property type="term" value="P:proteolysis"/>
    <property type="evidence" value="ECO:0007669"/>
    <property type="project" value="InterPro"/>
</dbReference>
<feature type="coiled-coil region" evidence="1">
    <location>
        <begin position="572"/>
        <end position="599"/>
    </location>
</feature>
<organism evidence="4 5">
    <name type="scientific">Lasiosphaeria miniovina</name>
    <dbReference type="NCBI Taxonomy" id="1954250"/>
    <lineage>
        <taxon>Eukaryota</taxon>
        <taxon>Fungi</taxon>
        <taxon>Dikarya</taxon>
        <taxon>Ascomycota</taxon>
        <taxon>Pezizomycotina</taxon>
        <taxon>Sordariomycetes</taxon>
        <taxon>Sordariomycetidae</taxon>
        <taxon>Sordariales</taxon>
        <taxon>Lasiosphaeriaceae</taxon>
        <taxon>Lasiosphaeria</taxon>
    </lineage>
</organism>
<feature type="coiled-coil region" evidence="1">
    <location>
        <begin position="470"/>
        <end position="497"/>
    </location>
</feature>
<gene>
    <name evidence="4" type="ORF">B0T26DRAFT_752779</name>
</gene>
<dbReference type="GO" id="GO:0004197">
    <property type="term" value="F:cysteine-type endopeptidase activity"/>
    <property type="evidence" value="ECO:0007669"/>
    <property type="project" value="InterPro"/>
</dbReference>
<dbReference type="RefSeq" id="XP_060293880.1">
    <property type="nucleotide sequence ID" value="XM_060445571.1"/>
</dbReference>
<dbReference type="AlphaFoldDB" id="A0AA40AAZ1"/>
<dbReference type="GeneID" id="85328841"/>
<keyword evidence="1" id="KW-0175">Coiled coil</keyword>
<feature type="region of interest" description="Disordered" evidence="2">
    <location>
        <begin position="646"/>
        <end position="669"/>
    </location>
</feature>
<reference evidence="4" key="1">
    <citation type="submission" date="2023-06" db="EMBL/GenBank/DDBJ databases">
        <title>Genome-scale phylogeny and comparative genomics of the fungal order Sordariales.</title>
        <authorList>
            <consortium name="Lawrence Berkeley National Laboratory"/>
            <person name="Hensen N."/>
            <person name="Bonometti L."/>
            <person name="Westerberg I."/>
            <person name="Brannstrom I.O."/>
            <person name="Guillou S."/>
            <person name="Cros-Aarteil S."/>
            <person name="Calhoun S."/>
            <person name="Haridas S."/>
            <person name="Kuo A."/>
            <person name="Mondo S."/>
            <person name="Pangilinan J."/>
            <person name="Riley R."/>
            <person name="LaButti K."/>
            <person name="Andreopoulos B."/>
            <person name="Lipzen A."/>
            <person name="Chen C."/>
            <person name="Yanf M."/>
            <person name="Daum C."/>
            <person name="Ng V."/>
            <person name="Clum A."/>
            <person name="Steindorff A."/>
            <person name="Ohm R."/>
            <person name="Martin F."/>
            <person name="Silar P."/>
            <person name="Natvig D."/>
            <person name="Lalanne C."/>
            <person name="Gautier V."/>
            <person name="Ament-velasquez S.L."/>
            <person name="Kruys A."/>
            <person name="Hutchinson M.I."/>
            <person name="Powell A.J."/>
            <person name="Barry K."/>
            <person name="Miller A.N."/>
            <person name="Grigoriev I.V."/>
            <person name="Debuchy R."/>
            <person name="Gladieux P."/>
            <person name="Thoren M.H."/>
            <person name="Johannesson H."/>
        </authorList>
    </citation>
    <scope>NUCLEOTIDE SEQUENCE</scope>
    <source>
        <strain evidence="4">SMH2392-1A</strain>
    </source>
</reference>
<feature type="compositionally biased region" description="Low complexity" evidence="2">
    <location>
        <begin position="27"/>
        <end position="41"/>
    </location>
</feature>
<sequence>MSGRPSLKRLRSSSTSSGSDETDESRGFAASITPPSSASSTHDISAAACHHRAFDKIVDALNSAASRSSLSNSTVCRYRTVNVLLLQWEYEDLGVGGEVEALAQVLDRDYGFQVQQCRIPVERPIRKLTQTISNWVDDHDSEHNLFILYYAGHGVIDEGRQVVWRNLRDVKNERFAELKWNGCEDILHEAVSDTLFLLDCCCAAGSASRPLKGFSETIAASGFESVAPPPGPHSFTNALTRVLRKWCRTQFSVVRLHNELLVALKEMPPEQISSDGSSFEWRRTPVHYIRSNDRCPPSVVVSSLATEDSDVVVIHEQQPTVDSQPVVSPRVILSLILTEDLRLDDAVACRRWLSAFPLHTKEIRVEGVYRGLSTVVIISLPVLIWDHLENIPGCNFVCFTTSGNLLLKEPALDTLEGECKVTGLDWGRDSAYSSGMTLPAISDFEAYTLASRFNALESRTDEQAHLPTSIADMTRKIDDLEAANKNQETILSRIQQKIIENSAEVERNSQRAKTEMPRELDDAKRSMIEELYEMFSTLASEKQQPAGNDMVKRINEIEEAAIADKGTVARKLERTSASIDEHQRSIKLLAERSERLEDVVQNELKTMVNEMDKRIAAVRETVLGELQGTAARVKRVFDLVESLQRDVATSKEGAEQIRQAKPLRKQQEE</sequence>
<proteinExistence type="predicted"/>
<comment type="caution">
    <text evidence="4">The sequence shown here is derived from an EMBL/GenBank/DDBJ whole genome shotgun (WGS) entry which is preliminary data.</text>
</comment>
<accession>A0AA40AAZ1</accession>
<evidence type="ECO:0000313" key="4">
    <source>
        <dbReference type="EMBL" id="KAK0712557.1"/>
    </source>
</evidence>
<dbReference type="Pfam" id="PF00656">
    <property type="entry name" value="Peptidase_C14"/>
    <property type="match status" value="1"/>
</dbReference>
<protein>
    <recommendedName>
        <fullName evidence="3">Peptidase C14 caspase domain-containing protein</fullName>
    </recommendedName>
</protein>
<dbReference type="Proteomes" id="UP001172101">
    <property type="component" value="Unassembled WGS sequence"/>
</dbReference>
<evidence type="ECO:0000313" key="5">
    <source>
        <dbReference type="Proteomes" id="UP001172101"/>
    </source>
</evidence>
<keyword evidence="5" id="KW-1185">Reference proteome</keyword>
<feature type="compositionally biased region" description="Basic residues" evidence="2">
    <location>
        <begin position="1"/>
        <end position="11"/>
    </location>
</feature>